<proteinExistence type="predicted"/>
<accession>A0A8T1XAU7</accession>
<evidence type="ECO:0000313" key="3">
    <source>
        <dbReference type="EMBL" id="KAG7400899.1"/>
    </source>
</evidence>
<dbReference type="Proteomes" id="UP000693981">
    <property type="component" value="Unassembled WGS sequence"/>
</dbReference>
<evidence type="ECO:0000256" key="2">
    <source>
        <dbReference type="SAM" id="Phobius"/>
    </source>
</evidence>
<feature type="transmembrane region" description="Helical" evidence="2">
    <location>
        <begin position="387"/>
        <end position="406"/>
    </location>
</feature>
<gene>
    <name evidence="3" type="ORF">PHYBOEH_003810</name>
</gene>
<keyword evidence="2" id="KW-0472">Membrane</keyword>
<sequence>MSVVLWYYSNLTGGDELSEDPVAFGAQPVQNEITPRVSVANDKMVLGQTPLKVEGGDELAVAKAFYVMSTGFDDSKTSAAKPSATVDTTDDDVVRPTEAVAASVVNEAPKVEAVAEQVASTPDEPVAAETEVKTASVAAENPEETEERAVVETEKVPTEGAMIGDATEASEIEAVDDEVTSETAVLEETHENNEPPTSEALVESDAIATEVSADATVADTVEEKLGDGTTESGTEIAKRTERMPSIPEDDTLAGESTAAVEEKAVTVIEEKNEENAARPLEENAVSDEQKKTEEVEAAEPSNAAEESVAAKVVVDESECETQSEISEAPAIDAAEPVSSTKIEDEPESEIGEYMVIDAEVAAKDAAVSKGEVGMLGFISEQLRKNSYVVSSVAVAVATIVGATLAARR</sequence>
<evidence type="ECO:0000256" key="1">
    <source>
        <dbReference type="SAM" id="MobiDB-lite"/>
    </source>
</evidence>
<dbReference type="EMBL" id="JAGDFL010000021">
    <property type="protein sequence ID" value="KAG7400899.1"/>
    <property type="molecule type" value="Genomic_DNA"/>
</dbReference>
<comment type="caution">
    <text evidence="3">The sequence shown here is derived from an EMBL/GenBank/DDBJ whole genome shotgun (WGS) entry which is preliminary data.</text>
</comment>
<feature type="compositionally biased region" description="Low complexity" evidence="1">
    <location>
        <begin position="298"/>
        <end position="307"/>
    </location>
</feature>
<keyword evidence="2" id="KW-1133">Transmembrane helix</keyword>
<dbReference type="AlphaFoldDB" id="A0A8T1XAU7"/>
<protein>
    <submittedName>
        <fullName evidence="3">Uncharacterized protein</fullName>
    </submittedName>
</protein>
<name>A0A8T1XAU7_9STRA</name>
<dbReference type="OrthoDB" id="129938at2759"/>
<evidence type="ECO:0000313" key="4">
    <source>
        <dbReference type="Proteomes" id="UP000693981"/>
    </source>
</evidence>
<organism evidence="3 4">
    <name type="scientific">Phytophthora boehmeriae</name>
    <dbReference type="NCBI Taxonomy" id="109152"/>
    <lineage>
        <taxon>Eukaryota</taxon>
        <taxon>Sar</taxon>
        <taxon>Stramenopiles</taxon>
        <taxon>Oomycota</taxon>
        <taxon>Peronosporomycetes</taxon>
        <taxon>Peronosporales</taxon>
        <taxon>Peronosporaceae</taxon>
        <taxon>Phytophthora</taxon>
    </lineage>
</organism>
<keyword evidence="2" id="KW-0812">Transmembrane</keyword>
<keyword evidence="4" id="KW-1185">Reference proteome</keyword>
<feature type="compositionally biased region" description="Basic and acidic residues" evidence="1">
    <location>
        <begin position="270"/>
        <end position="294"/>
    </location>
</feature>
<feature type="region of interest" description="Disordered" evidence="1">
    <location>
        <begin position="270"/>
        <end position="307"/>
    </location>
</feature>
<reference evidence="3" key="1">
    <citation type="submission" date="2021-02" db="EMBL/GenBank/DDBJ databases">
        <authorList>
            <person name="Palmer J.M."/>
        </authorList>
    </citation>
    <scope>NUCLEOTIDE SEQUENCE</scope>
    <source>
        <strain evidence="3">SCRP23</strain>
    </source>
</reference>